<dbReference type="InterPro" id="IPR000043">
    <property type="entry name" value="Adenosylhomocysteinase-like"/>
</dbReference>
<comment type="caution">
    <text evidence="8">The sequence shown here is derived from an EMBL/GenBank/DDBJ whole genome shotgun (WGS) entry which is preliminary data.</text>
</comment>
<dbReference type="GO" id="GO:0006730">
    <property type="term" value="P:one-carbon metabolic process"/>
    <property type="evidence" value="ECO:0007669"/>
    <property type="project" value="UniProtKB-KW"/>
</dbReference>
<dbReference type="InterPro" id="IPR015878">
    <property type="entry name" value="Ado_hCys_hydrolase_NAD-bd"/>
</dbReference>
<feature type="compositionally biased region" description="Basic residues" evidence="6">
    <location>
        <begin position="128"/>
        <end position="138"/>
    </location>
</feature>
<keyword evidence="3 4" id="KW-0520">NAD</keyword>
<feature type="domain" description="S-adenosyl-L-homocysteine hydrolase NAD binding" evidence="7">
    <location>
        <begin position="434"/>
        <end position="595"/>
    </location>
</feature>
<dbReference type="InterPro" id="IPR020082">
    <property type="entry name" value="S-Ado-L-homoCys_hydrolase_CS"/>
</dbReference>
<evidence type="ECO:0000256" key="5">
    <source>
        <dbReference type="RuleBase" id="RU004166"/>
    </source>
</evidence>
<dbReference type="InterPro" id="IPR036291">
    <property type="entry name" value="NAD(P)-bd_dom_sf"/>
</dbReference>
<dbReference type="EC" id="3.13.2.1" evidence="4"/>
<reference evidence="8" key="1">
    <citation type="submission" date="2021-11" db="EMBL/GenBank/DDBJ databases">
        <authorList>
            <person name="Schell T."/>
        </authorList>
    </citation>
    <scope>NUCLEOTIDE SEQUENCE</scope>
    <source>
        <strain evidence="8">M5</strain>
    </source>
</reference>
<dbReference type="NCBIfam" id="NF004005">
    <property type="entry name" value="PRK05476.2-3"/>
    <property type="match status" value="1"/>
</dbReference>
<dbReference type="FunFam" id="3.40.50.1480:FF:000002">
    <property type="entry name" value="Adenosylhomocysteinase"/>
    <property type="match status" value="1"/>
</dbReference>
<evidence type="ECO:0000256" key="1">
    <source>
        <dbReference type="ARBA" id="ARBA00007122"/>
    </source>
</evidence>
<organism evidence="8 9">
    <name type="scientific">Daphnia galeata</name>
    <dbReference type="NCBI Taxonomy" id="27404"/>
    <lineage>
        <taxon>Eukaryota</taxon>
        <taxon>Metazoa</taxon>
        <taxon>Ecdysozoa</taxon>
        <taxon>Arthropoda</taxon>
        <taxon>Crustacea</taxon>
        <taxon>Branchiopoda</taxon>
        <taxon>Diplostraca</taxon>
        <taxon>Cladocera</taxon>
        <taxon>Anomopoda</taxon>
        <taxon>Daphniidae</taxon>
        <taxon>Daphnia</taxon>
    </lineage>
</organism>
<dbReference type="SMART" id="SM00996">
    <property type="entry name" value="AdoHcyase"/>
    <property type="match status" value="1"/>
</dbReference>
<proteinExistence type="inferred from homology"/>
<gene>
    <name evidence="8" type="ORF">DGAL_LOCUS4548</name>
</gene>
<feature type="compositionally biased region" description="Low complexity" evidence="6">
    <location>
        <begin position="85"/>
        <end position="100"/>
    </location>
</feature>
<dbReference type="SMART" id="SM00997">
    <property type="entry name" value="AdoHcyase_NAD"/>
    <property type="match status" value="1"/>
</dbReference>
<feature type="region of interest" description="Disordered" evidence="6">
    <location>
        <begin position="189"/>
        <end position="246"/>
    </location>
</feature>
<name>A0A8J2RLY1_9CRUS</name>
<protein>
    <recommendedName>
        <fullName evidence="4">Adenosylhomocysteinase</fullName>
        <ecNumber evidence="4">3.13.2.1</ecNumber>
    </recommendedName>
</protein>
<dbReference type="EMBL" id="CAKKLH010000075">
    <property type="protein sequence ID" value="CAH0102159.1"/>
    <property type="molecule type" value="Genomic_DNA"/>
</dbReference>
<dbReference type="PROSITE" id="PS00738">
    <property type="entry name" value="ADOHCYASE_1"/>
    <property type="match status" value="1"/>
</dbReference>
<dbReference type="InterPro" id="IPR042172">
    <property type="entry name" value="Adenosylhomocyst_ase-like_sf"/>
</dbReference>
<dbReference type="OrthoDB" id="10007170at2759"/>
<comment type="pathway">
    <text evidence="4">Amino-acid biosynthesis; L-homocysteine biosynthesis; L-homocysteine from S-adenosyl-L-homocysteine: step 1/1.</text>
</comment>
<dbReference type="SUPFAM" id="SSF52283">
    <property type="entry name" value="Formate/glycerate dehydrogenase catalytic domain-like"/>
    <property type="match status" value="1"/>
</dbReference>
<dbReference type="Proteomes" id="UP000789390">
    <property type="component" value="Unassembled WGS sequence"/>
</dbReference>
<keyword evidence="9" id="KW-1185">Reference proteome</keyword>
<evidence type="ECO:0000256" key="2">
    <source>
        <dbReference type="ARBA" id="ARBA00022563"/>
    </source>
</evidence>
<dbReference type="FunFam" id="3.40.50.1480:FF:000007">
    <property type="entry name" value="Adenosylhomocysteinase"/>
    <property type="match status" value="1"/>
</dbReference>
<feature type="region of interest" description="Disordered" evidence="6">
    <location>
        <begin position="84"/>
        <end position="147"/>
    </location>
</feature>
<keyword evidence="2 4" id="KW-0554">One-carbon metabolism</keyword>
<dbReference type="UniPathway" id="UPA00314">
    <property type="reaction ID" value="UER00076"/>
</dbReference>
<evidence type="ECO:0000256" key="4">
    <source>
        <dbReference type="RuleBase" id="RU000548"/>
    </source>
</evidence>
<evidence type="ECO:0000313" key="9">
    <source>
        <dbReference type="Proteomes" id="UP000789390"/>
    </source>
</evidence>
<dbReference type="FunFam" id="3.40.50.1480:FF:000009">
    <property type="entry name" value="Adenosylhomocysteinase like 2"/>
    <property type="match status" value="1"/>
</dbReference>
<dbReference type="GO" id="GO:0004013">
    <property type="term" value="F:adenosylhomocysteinase activity"/>
    <property type="evidence" value="ECO:0007669"/>
    <property type="project" value="UniProtKB-EC"/>
</dbReference>
<sequence length="675" mass="73904">MANYTPVAQNESSTVDSLMADETFATDRDKSDAKLHHLDKDRLSKHHLVSPQVSIIKHPSIMRQPSGVGATTTVQSTTNIPFVPGQQQGSVGQQGANNNVTGGGGGKPNVTFKLTDDSDKVLPDVKNAGKKNSRRYRSRSLSASSTDSYSSGAEIVTIFLVSNPYVPLDDTRPLCDTVSEKLMDGAAAMGFRDRSKRRSSLPVSSLSNRRRSSSASAGSTSSSYTGSSSDEEEISPREKQQQTSKGMADFCVRNINQAAYGRKEIDIAEQEMPGIMALRKRAGEDRPLKGAKIVGCTHINAQTAVLIETLTELGAQVRWSACNIYSTQNEVAAALAEAGFSIFAWRGESEEDFWWCIDRCVTAENWQPNMILDDGGDATHLILKKYPAMFKMIKGIVEESVTGVHRLYQLSKTNKLTVPAMNVNDSVTKTKFDNLYSCKESIIDSLKRATDMMFGGKQVVVCGYGEVGKGCSQALKALGSVVYVTEIDPICALQACMDGFRVLKLSEVIRNVDLLITATGNKNVLTREHMDKMKSGAIVCNMGHSNTEIDVNSLRTPDLTWEKVRSQVDHVIWPDGKKMILLAEGRLVNLSCSSVSSFVVSITAATQALALIELFNAPAGRYKADVYLLPKKMDEYVASLHLPTFDAHLTELSDEQAKYMGLNKTGPFKPNYYRY</sequence>
<evidence type="ECO:0000256" key="6">
    <source>
        <dbReference type="SAM" id="MobiDB-lite"/>
    </source>
</evidence>
<dbReference type="PROSITE" id="PS00739">
    <property type="entry name" value="ADOHCYASE_2"/>
    <property type="match status" value="1"/>
</dbReference>
<evidence type="ECO:0000313" key="8">
    <source>
        <dbReference type="EMBL" id="CAH0102159.1"/>
    </source>
</evidence>
<dbReference type="GO" id="GO:0033353">
    <property type="term" value="P:S-adenosylmethionine cycle"/>
    <property type="evidence" value="ECO:0007669"/>
    <property type="project" value="TreeGrafter"/>
</dbReference>
<dbReference type="Gene3D" id="3.40.50.1480">
    <property type="entry name" value="Adenosylhomocysteinase-like"/>
    <property type="match status" value="2"/>
</dbReference>
<dbReference type="PANTHER" id="PTHR23420">
    <property type="entry name" value="ADENOSYLHOMOCYSTEINASE"/>
    <property type="match status" value="1"/>
</dbReference>
<comment type="cofactor">
    <cofactor evidence="4">
        <name>NAD(+)</name>
        <dbReference type="ChEBI" id="CHEBI:57540"/>
    </cofactor>
    <text evidence="4">Binds 1 NAD(+) per subunit.</text>
</comment>
<dbReference type="Pfam" id="PF05221">
    <property type="entry name" value="AdoHcyase"/>
    <property type="match status" value="1"/>
</dbReference>
<dbReference type="PANTHER" id="PTHR23420:SF0">
    <property type="entry name" value="ADENOSYLHOMOCYSTEINASE"/>
    <property type="match status" value="1"/>
</dbReference>
<feature type="compositionally biased region" description="Basic and acidic residues" evidence="6">
    <location>
        <begin position="114"/>
        <end position="123"/>
    </location>
</feature>
<feature type="compositionally biased region" description="Low complexity" evidence="6">
    <location>
        <begin position="200"/>
        <end position="228"/>
    </location>
</feature>
<dbReference type="Gene3D" id="3.40.50.720">
    <property type="entry name" value="NAD(P)-binding Rossmann-like Domain"/>
    <property type="match status" value="1"/>
</dbReference>
<dbReference type="SUPFAM" id="SSF51735">
    <property type="entry name" value="NAD(P)-binding Rossmann-fold domains"/>
    <property type="match status" value="1"/>
</dbReference>
<dbReference type="Pfam" id="PF00670">
    <property type="entry name" value="AdoHcyase_NAD"/>
    <property type="match status" value="1"/>
</dbReference>
<dbReference type="CDD" id="cd00401">
    <property type="entry name" value="SAHH"/>
    <property type="match status" value="1"/>
</dbReference>
<dbReference type="AlphaFoldDB" id="A0A8J2RLY1"/>
<evidence type="ECO:0000259" key="7">
    <source>
        <dbReference type="SMART" id="SM00997"/>
    </source>
</evidence>
<keyword evidence="4" id="KW-0378">Hydrolase</keyword>
<accession>A0A8J2RLY1</accession>
<comment type="similarity">
    <text evidence="1 5">Belongs to the adenosylhomocysteinase family.</text>
</comment>
<evidence type="ECO:0000256" key="3">
    <source>
        <dbReference type="ARBA" id="ARBA00023027"/>
    </source>
</evidence>
<comment type="catalytic activity">
    <reaction evidence="4">
        <text>S-adenosyl-L-homocysteine + H2O = L-homocysteine + adenosine</text>
        <dbReference type="Rhea" id="RHEA:21708"/>
        <dbReference type="ChEBI" id="CHEBI:15377"/>
        <dbReference type="ChEBI" id="CHEBI:16335"/>
        <dbReference type="ChEBI" id="CHEBI:57856"/>
        <dbReference type="ChEBI" id="CHEBI:58199"/>
        <dbReference type="EC" id="3.13.2.1"/>
    </reaction>
</comment>
<dbReference type="GO" id="GO:0005829">
    <property type="term" value="C:cytosol"/>
    <property type="evidence" value="ECO:0007669"/>
    <property type="project" value="TreeGrafter"/>
</dbReference>
<dbReference type="NCBIfam" id="TIGR00936">
    <property type="entry name" value="ahcY"/>
    <property type="match status" value="1"/>
</dbReference>
<dbReference type="FunFam" id="3.40.50.720:FF:000035">
    <property type="entry name" value="Adenosylhomocysteinase"/>
    <property type="match status" value="1"/>
</dbReference>